<dbReference type="OrthoDB" id="5379017at2759"/>
<reference evidence="2 3" key="1">
    <citation type="journal article" date="2011" name="Science">
        <title>Comparative functional genomics of the fission yeasts.</title>
        <authorList>
            <person name="Rhind N."/>
            <person name="Chen Z."/>
            <person name="Yassour M."/>
            <person name="Thompson D.A."/>
            <person name="Haas B.J."/>
            <person name="Habib N."/>
            <person name="Wapinski I."/>
            <person name="Roy S."/>
            <person name="Lin M.F."/>
            <person name="Heiman D.I."/>
            <person name="Young S.K."/>
            <person name="Furuya K."/>
            <person name="Guo Y."/>
            <person name="Pidoux A."/>
            <person name="Chen H.M."/>
            <person name="Robbertse B."/>
            <person name="Goldberg J.M."/>
            <person name="Aoki K."/>
            <person name="Bayne E.H."/>
            <person name="Berlin A.M."/>
            <person name="Desjardins C.A."/>
            <person name="Dobbs E."/>
            <person name="Dukaj L."/>
            <person name="Fan L."/>
            <person name="FitzGerald M.G."/>
            <person name="French C."/>
            <person name="Gujja S."/>
            <person name="Hansen K."/>
            <person name="Keifenheim D."/>
            <person name="Levin J.Z."/>
            <person name="Mosher R.A."/>
            <person name="Mueller C.A."/>
            <person name="Pfiffner J."/>
            <person name="Priest M."/>
            <person name="Russ C."/>
            <person name="Smialowska A."/>
            <person name="Swoboda P."/>
            <person name="Sykes S.M."/>
            <person name="Vaughn M."/>
            <person name="Vengrova S."/>
            <person name="Yoder R."/>
            <person name="Zeng Q."/>
            <person name="Allshire R."/>
            <person name="Baulcombe D."/>
            <person name="Birren B.W."/>
            <person name="Brown W."/>
            <person name="Ekwall K."/>
            <person name="Kellis M."/>
            <person name="Leatherwood J."/>
            <person name="Levin H."/>
            <person name="Margalit H."/>
            <person name="Martienssen R."/>
            <person name="Nieduszynski C.A."/>
            <person name="Spatafora J.W."/>
            <person name="Friedman N."/>
            <person name="Dalgaard J.Z."/>
            <person name="Baumann P."/>
            <person name="Niki H."/>
            <person name="Regev A."/>
            <person name="Nusbaum C."/>
        </authorList>
    </citation>
    <scope>NUCLEOTIDE SEQUENCE [LARGE SCALE GENOMIC DNA]</scope>
    <source>
        <strain evidence="3">OY26 / ATCC MYA-4695 / CBS 11777 / NBRC 106824 / NRRL Y48691</strain>
    </source>
</reference>
<evidence type="ECO:0000313" key="3">
    <source>
        <dbReference type="Proteomes" id="UP000015464"/>
    </source>
</evidence>
<feature type="region of interest" description="Disordered" evidence="1">
    <location>
        <begin position="1"/>
        <end position="109"/>
    </location>
</feature>
<feature type="compositionally biased region" description="Basic residues" evidence="1">
    <location>
        <begin position="76"/>
        <end position="86"/>
    </location>
</feature>
<organism evidence="2 3">
    <name type="scientific">Schizosaccharomyces cryophilus (strain OY26 / ATCC MYA-4695 / CBS 11777 / NBRC 106824 / NRRL Y48691)</name>
    <name type="common">Fission yeast</name>
    <dbReference type="NCBI Taxonomy" id="653667"/>
    <lineage>
        <taxon>Eukaryota</taxon>
        <taxon>Fungi</taxon>
        <taxon>Dikarya</taxon>
        <taxon>Ascomycota</taxon>
        <taxon>Taphrinomycotina</taxon>
        <taxon>Schizosaccharomycetes</taxon>
        <taxon>Schizosaccharomycetales</taxon>
        <taxon>Schizosaccharomycetaceae</taxon>
        <taxon>Schizosaccharomyces</taxon>
    </lineage>
</organism>
<dbReference type="GeneID" id="25039237"/>
<dbReference type="EMBL" id="KE546992">
    <property type="protein sequence ID" value="EPY50986.1"/>
    <property type="molecule type" value="Genomic_DNA"/>
</dbReference>
<feature type="compositionally biased region" description="Polar residues" evidence="1">
    <location>
        <begin position="18"/>
        <end position="27"/>
    </location>
</feature>
<sequence length="303" mass="34356">MSIENPGFQYPDTPPLRFSSQELSGSTIRAPLTSKPQSHKGLYQTLIANSTPSSSTQNNVSASLSSSSSRAASYPRHTKRARRTKKSKADPPSMVKKARMHRSKTTSDLSALENKTIAVSSKSTDTLSNLFSSENIPTIAQLKTRKATLESRFHRLSNALGEYYLSHIETAEHLMHQNKHSVINRERQFFAANYENRIRLSTNSTRLIQRQLQTISKNYQRYAMLIRQHLLYKTMQRYQNLCGRRLYHNLVPILNPSTFQQEHKPAQPISESTSPQVTPIYLPRVPSVLSDQQALDDLALCNV</sequence>
<protein>
    <submittedName>
        <fullName evidence="2">Uncharacterized protein</fullName>
    </submittedName>
</protein>
<dbReference type="GO" id="GO:0045815">
    <property type="term" value="P:transcription initiation-coupled chromatin remodeling"/>
    <property type="evidence" value="ECO:0007669"/>
    <property type="project" value="EnsemblFungi"/>
</dbReference>
<feature type="compositionally biased region" description="Low complexity" evidence="1">
    <location>
        <begin position="53"/>
        <end position="73"/>
    </location>
</feature>
<accession>S9XB69</accession>
<dbReference type="OMA" id="YQNLCGR"/>
<dbReference type="RefSeq" id="XP_013024566.1">
    <property type="nucleotide sequence ID" value="XM_013169112.1"/>
</dbReference>
<evidence type="ECO:0000256" key="1">
    <source>
        <dbReference type="SAM" id="MobiDB-lite"/>
    </source>
</evidence>
<evidence type="ECO:0000313" key="2">
    <source>
        <dbReference type="EMBL" id="EPY50986.1"/>
    </source>
</evidence>
<dbReference type="AlphaFoldDB" id="S9XB69"/>
<dbReference type="Proteomes" id="UP000015464">
    <property type="component" value="Unassembled WGS sequence"/>
</dbReference>
<dbReference type="HOGENOM" id="CLU_927996_0_0_1"/>
<dbReference type="GO" id="GO:0000785">
    <property type="term" value="C:chromatin"/>
    <property type="evidence" value="ECO:0007669"/>
    <property type="project" value="EnsemblFungi"/>
</dbReference>
<keyword evidence="3" id="KW-1185">Reference proteome</keyword>
<proteinExistence type="predicted"/>
<name>S9XB69_SCHCR</name>
<gene>
    <name evidence="2" type="ORF">SPOG_04924</name>
</gene>
<dbReference type="STRING" id="653667.S9XB69"/>